<dbReference type="Proteomes" id="UP000829447">
    <property type="component" value="Linkage Group LG10"/>
</dbReference>
<reference evidence="1 2" key="1">
    <citation type="journal article" date="2022" name="bioRxiv">
        <title>An ancient truncated duplication of the anti-Mullerian hormone receptor type 2 gene is a potential conserved master sex determinant in the Pangasiidae catfish family.</title>
        <authorList>
            <person name="Wen M."/>
            <person name="Pan Q."/>
            <person name="Jouanno E."/>
            <person name="Montfort J."/>
            <person name="Zahm M."/>
            <person name="Cabau C."/>
            <person name="Klopp C."/>
            <person name="Iampietro C."/>
            <person name="Roques C."/>
            <person name="Bouchez O."/>
            <person name="Castinel A."/>
            <person name="Donnadieu C."/>
            <person name="Parrinello H."/>
            <person name="Poncet C."/>
            <person name="Belmonte E."/>
            <person name="Gautier V."/>
            <person name="Avarre J.-C."/>
            <person name="Dugue R."/>
            <person name="Gustiano R."/>
            <person name="Ha T.T.T."/>
            <person name="Campet M."/>
            <person name="Sriphairoj K."/>
            <person name="Ribolli J."/>
            <person name="de Almeida F.L."/>
            <person name="Desvignes T."/>
            <person name="Postlethwait J.H."/>
            <person name="Bucao C.F."/>
            <person name="Robinson-Rechavi M."/>
            <person name="Bobe J."/>
            <person name="Herpin A."/>
            <person name="Guiguen Y."/>
        </authorList>
    </citation>
    <scope>NUCLEOTIDE SEQUENCE [LARGE SCALE GENOMIC DNA]</scope>
    <source>
        <strain evidence="1">YG-Dec2019</strain>
    </source>
</reference>
<dbReference type="EMBL" id="CM040463">
    <property type="protein sequence ID" value="MCI4382887.1"/>
    <property type="molecule type" value="Genomic_DNA"/>
</dbReference>
<protein>
    <submittedName>
        <fullName evidence="1">Uncharacterized protein</fullName>
    </submittedName>
</protein>
<evidence type="ECO:0000313" key="1">
    <source>
        <dbReference type="EMBL" id="MCI4382887.1"/>
    </source>
</evidence>
<name>A0ACC5WVH3_PANGG</name>
<sequence length="298" mass="33334">MASSLRKYKYAGKTAASKMDASAPSMLSESAEHTDFMDLKAELISSIKMEITALFHTELKNVLSNEFDTVKSELQAVKSEIASNASALRSDLETIRTTISDMERGLSGCSDGITVLQNTVHKLEKNVEILQEKCLDMEGRMQRSNIRILNVAEESGACTPTSVSKLLKDTLKMDKDVLIDRSHRTLQAKRADGKPRAIIAKLHYYQDCVEILRRVRETGPLHYKGSTILIFPDYPPSVARARSAFNEVRKLLRGREGVRYGILHPAKLRITHNGTEKQFQDAAEAMTYVKNNVTAMLD</sequence>
<comment type="caution">
    <text evidence="1">The sequence shown here is derived from an EMBL/GenBank/DDBJ whole genome shotgun (WGS) entry which is preliminary data.</text>
</comment>
<gene>
    <name evidence="1" type="ORF">PGIGA_G00019820</name>
</gene>
<accession>A0ACC5WVH3</accession>
<keyword evidence="2" id="KW-1185">Reference proteome</keyword>
<proteinExistence type="predicted"/>
<evidence type="ECO:0000313" key="2">
    <source>
        <dbReference type="Proteomes" id="UP000829447"/>
    </source>
</evidence>
<organism evidence="1 2">
    <name type="scientific">Pangasianodon gigas</name>
    <name type="common">Mekong giant catfish</name>
    <name type="synonym">Pangasius gigas</name>
    <dbReference type="NCBI Taxonomy" id="30993"/>
    <lineage>
        <taxon>Eukaryota</taxon>
        <taxon>Metazoa</taxon>
        <taxon>Chordata</taxon>
        <taxon>Craniata</taxon>
        <taxon>Vertebrata</taxon>
        <taxon>Euteleostomi</taxon>
        <taxon>Actinopterygii</taxon>
        <taxon>Neopterygii</taxon>
        <taxon>Teleostei</taxon>
        <taxon>Ostariophysi</taxon>
        <taxon>Siluriformes</taxon>
        <taxon>Pangasiidae</taxon>
        <taxon>Pangasianodon</taxon>
    </lineage>
</organism>